<organism evidence="1 2">
    <name type="scientific">Caerostris extrusa</name>
    <name type="common">Bark spider</name>
    <name type="synonym">Caerostris bankana</name>
    <dbReference type="NCBI Taxonomy" id="172846"/>
    <lineage>
        <taxon>Eukaryota</taxon>
        <taxon>Metazoa</taxon>
        <taxon>Ecdysozoa</taxon>
        <taxon>Arthropoda</taxon>
        <taxon>Chelicerata</taxon>
        <taxon>Arachnida</taxon>
        <taxon>Araneae</taxon>
        <taxon>Araneomorphae</taxon>
        <taxon>Entelegynae</taxon>
        <taxon>Araneoidea</taxon>
        <taxon>Araneidae</taxon>
        <taxon>Caerostris</taxon>
    </lineage>
</organism>
<reference evidence="1 2" key="1">
    <citation type="submission" date="2021-06" db="EMBL/GenBank/DDBJ databases">
        <title>Caerostris extrusa draft genome.</title>
        <authorList>
            <person name="Kono N."/>
            <person name="Arakawa K."/>
        </authorList>
    </citation>
    <scope>NUCLEOTIDE SEQUENCE [LARGE SCALE GENOMIC DNA]</scope>
</reference>
<keyword evidence="2" id="KW-1185">Reference proteome</keyword>
<dbReference type="AlphaFoldDB" id="A0AAV4W587"/>
<dbReference type="EMBL" id="BPLR01015691">
    <property type="protein sequence ID" value="GIY77877.1"/>
    <property type="molecule type" value="Genomic_DNA"/>
</dbReference>
<protein>
    <submittedName>
        <fullName evidence="1">Uncharacterized protein</fullName>
    </submittedName>
</protein>
<accession>A0AAV4W587</accession>
<name>A0AAV4W587_CAEEX</name>
<comment type="caution">
    <text evidence="1">The sequence shown here is derived from an EMBL/GenBank/DDBJ whole genome shotgun (WGS) entry which is preliminary data.</text>
</comment>
<dbReference type="Proteomes" id="UP001054945">
    <property type="component" value="Unassembled WGS sequence"/>
</dbReference>
<sequence>MSLFRDSVLLQGEPSLVPSISSIRTKAASQQGGDNRKRNLAPELFENKRVSTHLCNHRLSPILVTVVKIINGTITTQRKNCFDNAFHLCTLQILRMSLRDSVQVAKVNLHYAARYSYKYRGNHSKAGDNRKRNPHQSFGNKRVSTQFAIID</sequence>
<evidence type="ECO:0000313" key="1">
    <source>
        <dbReference type="EMBL" id="GIY77877.1"/>
    </source>
</evidence>
<gene>
    <name evidence="1" type="ORF">CEXT_539721</name>
</gene>
<evidence type="ECO:0000313" key="2">
    <source>
        <dbReference type="Proteomes" id="UP001054945"/>
    </source>
</evidence>
<proteinExistence type="predicted"/>